<evidence type="ECO:0000259" key="1">
    <source>
        <dbReference type="Pfam" id="PF00069"/>
    </source>
</evidence>
<evidence type="ECO:0000313" key="2">
    <source>
        <dbReference type="EMBL" id="KAJ7630199.1"/>
    </source>
</evidence>
<proteinExistence type="predicted"/>
<accession>A0AAD7BSY0</accession>
<dbReference type="Gene3D" id="1.10.510.10">
    <property type="entry name" value="Transferase(Phosphotransferase) domain 1"/>
    <property type="match status" value="1"/>
</dbReference>
<dbReference type="SUPFAM" id="SSF56112">
    <property type="entry name" value="Protein kinase-like (PK-like)"/>
    <property type="match status" value="1"/>
</dbReference>
<comment type="caution">
    <text evidence="2">The sequence shown here is derived from an EMBL/GenBank/DDBJ whole genome shotgun (WGS) entry which is preliminary data.</text>
</comment>
<keyword evidence="2" id="KW-0808">Transferase</keyword>
<protein>
    <submittedName>
        <fullName evidence="2">Kinase-like domain-containing protein</fullName>
    </submittedName>
</protein>
<dbReference type="PANTHER" id="PTHR44329">
    <property type="entry name" value="SERINE/THREONINE-PROTEIN KINASE TNNI3K-RELATED"/>
    <property type="match status" value="1"/>
</dbReference>
<dbReference type="Pfam" id="PF00069">
    <property type="entry name" value="Pkinase"/>
    <property type="match status" value="1"/>
</dbReference>
<evidence type="ECO:0000313" key="3">
    <source>
        <dbReference type="Proteomes" id="UP001221142"/>
    </source>
</evidence>
<dbReference type="Proteomes" id="UP001221142">
    <property type="component" value="Unassembled WGS sequence"/>
</dbReference>
<dbReference type="EMBL" id="JARKIF010000009">
    <property type="protein sequence ID" value="KAJ7630199.1"/>
    <property type="molecule type" value="Genomic_DNA"/>
</dbReference>
<organism evidence="2 3">
    <name type="scientific">Roridomyces roridus</name>
    <dbReference type="NCBI Taxonomy" id="1738132"/>
    <lineage>
        <taxon>Eukaryota</taxon>
        <taxon>Fungi</taxon>
        <taxon>Dikarya</taxon>
        <taxon>Basidiomycota</taxon>
        <taxon>Agaricomycotina</taxon>
        <taxon>Agaricomycetes</taxon>
        <taxon>Agaricomycetidae</taxon>
        <taxon>Agaricales</taxon>
        <taxon>Marasmiineae</taxon>
        <taxon>Mycenaceae</taxon>
        <taxon>Roridomyces</taxon>
    </lineage>
</organism>
<keyword evidence="3" id="KW-1185">Reference proteome</keyword>
<keyword evidence="2" id="KW-0418">Kinase</keyword>
<dbReference type="InterPro" id="IPR051681">
    <property type="entry name" value="Ser/Thr_Kinases-Pseudokinases"/>
</dbReference>
<gene>
    <name evidence="2" type="ORF">FB45DRAFT_914873</name>
</gene>
<feature type="domain" description="Protein kinase" evidence="1">
    <location>
        <begin position="225"/>
        <end position="294"/>
    </location>
</feature>
<reference evidence="2" key="1">
    <citation type="submission" date="2023-03" db="EMBL/GenBank/DDBJ databases">
        <title>Massive genome expansion in bonnet fungi (Mycena s.s.) driven by repeated elements and novel gene families across ecological guilds.</title>
        <authorList>
            <consortium name="Lawrence Berkeley National Laboratory"/>
            <person name="Harder C.B."/>
            <person name="Miyauchi S."/>
            <person name="Viragh M."/>
            <person name="Kuo A."/>
            <person name="Thoen E."/>
            <person name="Andreopoulos B."/>
            <person name="Lu D."/>
            <person name="Skrede I."/>
            <person name="Drula E."/>
            <person name="Henrissat B."/>
            <person name="Morin E."/>
            <person name="Kohler A."/>
            <person name="Barry K."/>
            <person name="LaButti K."/>
            <person name="Morin E."/>
            <person name="Salamov A."/>
            <person name="Lipzen A."/>
            <person name="Mereny Z."/>
            <person name="Hegedus B."/>
            <person name="Baldrian P."/>
            <person name="Stursova M."/>
            <person name="Weitz H."/>
            <person name="Taylor A."/>
            <person name="Grigoriev I.V."/>
            <person name="Nagy L.G."/>
            <person name="Martin F."/>
            <person name="Kauserud H."/>
        </authorList>
    </citation>
    <scope>NUCLEOTIDE SEQUENCE</scope>
    <source>
        <strain evidence="2">9284</strain>
    </source>
</reference>
<dbReference type="GO" id="GO:0005524">
    <property type="term" value="F:ATP binding"/>
    <property type="evidence" value="ECO:0007669"/>
    <property type="project" value="InterPro"/>
</dbReference>
<dbReference type="AlphaFoldDB" id="A0AAD7BSY0"/>
<dbReference type="InterPro" id="IPR011009">
    <property type="entry name" value="Kinase-like_dom_sf"/>
</dbReference>
<dbReference type="GO" id="GO:0004674">
    <property type="term" value="F:protein serine/threonine kinase activity"/>
    <property type="evidence" value="ECO:0007669"/>
    <property type="project" value="TreeGrafter"/>
</dbReference>
<sequence>MQDFITPLDFNHALTIASSTTRRGAWKALDIDNVARLASSAWTEGSDSPEAGGTIVLVGGKVGTFGTAATVLIRYERNEAMDTCVENTALDDPHGNPLDDTVISQVLQKYPELFKANHRTVVDFASQPNGEFTTNVYLANQPMGLDMLTGAWSTVRLSSLRWTHRLQARHSLYLVTGNDDSVQVFKEAEDDAPINLFFFTTLPNTDVLVAPTHVVVDDLERFHGLLMDYHPAGSLKSVLASGATVELPWTVKLVWACDVAAGIHFLHSHGVFWGDIKTSNVILCKDGHCRLIDYCPEGSTTAWYPRQVFEPEAQGLPSFADDAGALGLVLWSIAVDEVQLPWEVEVTLAEEEGEEDNRWDQGQDLEWKAGVPAEFRQLVVSTRSSEPPSAEIIHASLSAMLATHRHR</sequence>
<dbReference type="InterPro" id="IPR000719">
    <property type="entry name" value="Prot_kinase_dom"/>
</dbReference>
<name>A0AAD7BSY0_9AGAR</name>